<organism evidence="2 3">
    <name type="scientific">Laccaria amethystina LaAM-08-1</name>
    <dbReference type="NCBI Taxonomy" id="1095629"/>
    <lineage>
        <taxon>Eukaryota</taxon>
        <taxon>Fungi</taxon>
        <taxon>Dikarya</taxon>
        <taxon>Basidiomycota</taxon>
        <taxon>Agaricomycotina</taxon>
        <taxon>Agaricomycetes</taxon>
        <taxon>Agaricomycetidae</taxon>
        <taxon>Agaricales</taxon>
        <taxon>Agaricineae</taxon>
        <taxon>Hydnangiaceae</taxon>
        <taxon>Laccaria</taxon>
    </lineage>
</organism>
<protein>
    <submittedName>
        <fullName evidence="2">Uncharacterized protein</fullName>
    </submittedName>
</protein>
<accession>A0A0C9XP83</accession>
<reference evidence="3" key="2">
    <citation type="submission" date="2015-01" db="EMBL/GenBank/DDBJ databases">
        <title>Evolutionary Origins and Diversification of the Mycorrhizal Mutualists.</title>
        <authorList>
            <consortium name="DOE Joint Genome Institute"/>
            <consortium name="Mycorrhizal Genomics Consortium"/>
            <person name="Kohler A."/>
            <person name="Kuo A."/>
            <person name="Nagy L.G."/>
            <person name="Floudas D."/>
            <person name="Copeland A."/>
            <person name="Barry K.W."/>
            <person name="Cichocki N."/>
            <person name="Veneault-Fourrey C."/>
            <person name="LaButti K."/>
            <person name="Lindquist E.A."/>
            <person name="Lipzen A."/>
            <person name="Lundell T."/>
            <person name="Morin E."/>
            <person name="Murat C."/>
            <person name="Riley R."/>
            <person name="Ohm R."/>
            <person name="Sun H."/>
            <person name="Tunlid A."/>
            <person name="Henrissat B."/>
            <person name="Grigoriev I.V."/>
            <person name="Hibbett D.S."/>
            <person name="Martin F."/>
        </authorList>
    </citation>
    <scope>NUCLEOTIDE SEQUENCE [LARGE SCALE GENOMIC DNA]</scope>
    <source>
        <strain evidence="3">LaAM-08-1</strain>
    </source>
</reference>
<proteinExistence type="predicted"/>
<gene>
    <name evidence="2" type="ORF">K443DRAFT_174449</name>
</gene>
<feature type="region of interest" description="Disordered" evidence="1">
    <location>
        <begin position="63"/>
        <end position="86"/>
    </location>
</feature>
<name>A0A0C9XP83_9AGAR</name>
<evidence type="ECO:0000256" key="1">
    <source>
        <dbReference type="SAM" id="MobiDB-lite"/>
    </source>
</evidence>
<dbReference type="HOGENOM" id="CLU_2498186_0_0_1"/>
<dbReference type="EMBL" id="KN838648">
    <property type="protein sequence ID" value="KIJ99386.1"/>
    <property type="molecule type" value="Genomic_DNA"/>
</dbReference>
<dbReference type="AlphaFoldDB" id="A0A0C9XP83"/>
<reference evidence="2 3" key="1">
    <citation type="submission" date="2014-04" db="EMBL/GenBank/DDBJ databases">
        <authorList>
            <consortium name="DOE Joint Genome Institute"/>
            <person name="Kuo A."/>
            <person name="Kohler A."/>
            <person name="Nagy L.G."/>
            <person name="Floudas D."/>
            <person name="Copeland A."/>
            <person name="Barry K.W."/>
            <person name="Cichocki N."/>
            <person name="Veneault-Fourrey C."/>
            <person name="LaButti K."/>
            <person name="Lindquist E.A."/>
            <person name="Lipzen A."/>
            <person name="Lundell T."/>
            <person name="Morin E."/>
            <person name="Murat C."/>
            <person name="Sun H."/>
            <person name="Tunlid A."/>
            <person name="Henrissat B."/>
            <person name="Grigoriev I.V."/>
            <person name="Hibbett D.S."/>
            <person name="Martin F."/>
            <person name="Nordberg H.P."/>
            <person name="Cantor M.N."/>
            <person name="Hua S.X."/>
        </authorList>
    </citation>
    <scope>NUCLEOTIDE SEQUENCE [LARGE SCALE GENOMIC DNA]</scope>
    <source>
        <strain evidence="2 3">LaAM-08-1</strain>
    </source>
</reference>
<evidence type="ECO:0000313" key="3">
    <source>
        <dbReference type="Proteomes" id="UP000054477"/>
    </source>
</evidence>
<evidence type="ECO:0000313" key="2">
    <source>
        <dbReference type="EMBL" id="KIJ99386.1"/>
    </source>
</evidence>
<dbReference type="Proteomes" id="UP000054477">
    <property type="component" value="Unassembled WGS sequence"/>
</dbReference>
<keyword evidence="3" id="KW-1185">Reference proteome</keyword>
<sequence length="86" mass="9967">MLNILLSLNQWDYPLWELQMTTKHGGHLPGSNGVKENNSEHGAKDDCWFPDILMLQRLKRSRSVEVHRESSGEDSSEYFEMSSQPF</sequence>